<feature type="compositionally biased region" description="Polar residues" evidence="1">
    <location>
        <begin position="180"/>
        <end position="212"/>
    </location>
</feature>
<dbReference type="OrthoDB" id="4505928at2759"/>
<dbReference type="GeneID" id="36574812"/>
<reference evidence="2 3" key="1">
    <citation type="journal article" date="2018" name="New Phytol.">
        <title>Comparative genomics and transcriptomics depict ericoid mycorrhizal fungi as versatile saprotrophs and plant mutualists.</title>
        <authorList>
            <person name="Martino E."/>
            <person name="Morin E."/>
            <person name="Grelet G.A."/>
            <person name="Kuo A."/>
            <person name="Kohler A."/>
            <person name="Daghino S."/>
            <person name="Barry K.W."/>
            <person name="Cichocki N."/>
            <person name="Clum A."/>
            <person name="Dockter R.B."/>
            <person name="Hainaut M."/>
            <person name="Kuo R.C."/>
            <person name="LaButti K."/>
            <person name="Lindahl B.D."/>
            <person name="Lindquist E.A."/>
            <person name="Lipzen A."/>
            <person name="Khouja H.R."/>
            <person name="Magnuson J."/>
            <person name="Murat C."/>
            <person name="Ohm R.A."/>
            <person name="Singer S.W."/>
            <person name="Spatafora J.W."/>
            <person name="Wang M."/>
            <person name="Veneault-Fourrey C."/>
            <person name="Henrissat B."/>
            <person name="Grigoriev I.V."/>
            <person name="Martin F.M."/>
            <person name="Perotto S."/>
        </authorList>
    </citation>
    <scope>NUCLEOTIDE SEQUENCE [LARGE SCALE GENOMIC DNA]</scope>
    <source>
        <strain evidence="2 3">ATCC 22711</strain>
    </source>
</reference>
<dbReference type="Proteomes" id="UP000241818">
    <property type="component" value="Unassembled WGS sequence"/>
</dbReference>
<feature type="compositionally biased region" description="Polar residues" evidence="1">
    <location>
        <begin position="119"/>
        <end position="128"/>
    </location>
</feature>
<accession>A0A2T3AZX1</accession>
<dbReference type="RefSeq" id="XP_024720202.1">
    <property type="nucleotide sequence ID" value="XM_024866731.1"/>
</dbReference>
<feature type="compositionally biased region" description="Polar residues" evidence="1">
    <location>
        <begin position="160"/>
        <end position="170"/>
    </location>
</feature>
<feature type="region of interest" description="Disordered" evidence="1">
    <location>
        <begin position="102"/>
        <end position="216"/>
    </location>
</feature>
<dbReference type="EMBL" id="KZ679012">
    <property type="protein sequence ID" value="PSS16694.1"/>
    <property type="molecule type" value="Genomic_DNA"/>
</dbReference>
<dbReference type="AlphaFoldDB" id="A0A2T3AZX1"/>
<dbReference type="InParanoid" id="A0A2T3AZX1"/>
<keyword evidence="3" id="KW-1185">Reference proteome</keyword>
<gene>
    <name evidence="2" type="ORF">M430DRAFT_35387</name>
</gene>
<name>A0A2T3AZX1_AMORE</name>
<feature type="compositionally biased region" description="Low complexity" evidence="1">
    <location>
        <begin position="129"/>
        <end position="141"/>
    </location>
</feature>
<dbReference type="PANTHER" id="PTHR42070">
    <property type="entry name" value="FILAMENT ASSOCIATED PROTEIN, PUTATIVE (AFU_ORTHOLOGUE AFUA_8G06630)-RELATED"/>
    <property type="match status" value="1"/>
</dbReference>
<evidence type="ECO:0000313" key="3">
    <source>
        <dbReference type="Proteomes" id="UP000241818"/>
    </source>
</evidence>
<dbReference type="PANTHER" id="PTHR42070:SF1">
    <property type="entry name" value="FILAMENT ASSOCIATED PROTEIN, PUTATIVE (AFU_ORTHOLOGUE AFUA_8G06630)-RELATED"/>
    <property type="match status" value="1"/>
</dbReference>
<organism evidence="2 3">
    <name type="scientific">Amorphotheca resinae ATCC 22711</name>
    <dbReference type="NCBI Taxonomy" id="857342"/>
    <lineage>
        <taxon>Eukaryota</taxon>
        <taxon>Fungi</taxon>
        <taxon>Dikarya</taxon>
        <taxon>Ascomycota</taxon>
        <taxon>Pezizomycotina</taxon>
        <taxon>Leotiomycetes</taxon>
        <taxon>Helotiales</taxon>
        <taxon>Amorphothecaceae</taxon>
        <taxon>Amorphotheca</taxon>
    </lineage>
</organism>
<evidence type="ECO:0000256" key="1">
    <source>
        <dbReference type="SAM" id="MobiDB-lite"/>
    </source>
</evidence>
<proteinExistence type="predicted"/>
<sequence>MAARRVADENKKLRALLAQHGIRDDAIEAYLQNSATGDASVNGQFGSSSPSVQVLQQLLQTRKTIGVDGNIAVTVNPMPRSRESSLASASTVQSMWEPIHASNTNGRARSGPLQHASRAATSHQFMTPSSTTRSTTSSISHDSSHSVQHHQRLAPVAISRNPSPASNMANHPQMFDLDPQLSQSNPPSYNTHQSAPQQHWQSQNAPQRSSIYTPTTTTSPNLNSCVFAADMITAMSGRDPNDVSAELGCMPGMDCEVDNHLIFNVMDQYTGTSVGL</sequence>
<evidence type="ECO:0000313" key="2">
    <source>
        <dbReference type="EMBL" id="PSS16694.1"/>
    </source>
</evidence>
<dbReference type="STRING" id="857342.A0A2T3AZX1"/>
<protein>
    <submittedName>
        <fullName evidence="2">Uncharacterized protein</fullName>
    </submittedName>
</protein>